<protein>
    <recommendedName>
        <fullName evidence="2">KIB1-4 beta-propeller domain-containing protein</fullName>
    </recommendedName>
</protein>
<reference evidence="3" key="1">
    <citation type="submission" date="2023-07" db="EMBL/GenBank/DDBJ databases">
        <title>A chromosome-level genome assembly of Lolium multiflorum.</title>
        <authorList>
            <person name="Chen Y."/>
            <person name="Copetti D."/>
            <person name="Kolliker R."/>
            <person name="Studer B."/>
        </authorList>
    </citation>
    <scope>NUCLEOTIDE SEQUENCE</scope>
    <source>
        <strain evidence="3">02402/16</strain>
        <tissue evidence="3">Leaf</tissue>
    </source>
</reference>
<keyword evidence="1" id="KW-1133">Transmembrane helix</keyword>
<accession>A0AAD8RXJ3</accession>
<comment type="caution">
    <text evidence="3">The sequence shown here is derived from an EMBL/GenBank/DDBJ whole genome shotgun (WGS) entry which is preliminary data.</text>
</comment>
<dbReference type="EMBL" id="JAUUTY010000004">
    <property type="protein sequence ID" value="KAK1641842.1"/>
    <property type="molecule type" value="Genomic_DNA"/>
</dbReference>
<dbReference type="Proteomes" id="UP001231189">
    <property type="component" value="Unassembled WGS sequence"/>
</dbReference>
<sequence>MVRQIAMRVLAGDFLDYVRFRAVCTSWRSSTVCPRGRGVIDPHFHPRRWTMLPEGHGLYPGHGKLRGYVRFFSLDTGTFVRVKLPLFRNHCALDSVDGLLLLQRDQDTAVRLLHPFTGDITELPPLATLLTQLDNDLPVANPDPELSKWYYIRYGICASVSCTGGSIVVMLMFSRLRRLAFATSQDQQWTMPNWDIPVNRAILSFRGKLFLVQSYPSSSGSLVFQIDPPLQPGSPPLPPRLIATCPADKLYCGFHLVECDSQILLVGHNDSSWSHFVIYKVEDLILERFTPVKSIGDRAIFLEYKCLSVSSKVLPTVMSETVVYNHPTDRSFAQYHLNTGAWSRPIDTCSLNGCNPGPRSLIQHEQRAVMFGKGIKGSWIAFLEGEEKAPFLVMNGPLYPEAGSLDFHAAMKKED</sequence>
<keyword evidence="4" id="KW-1185">Reference proteome</keyword>
<dbReference type="InterPro" id="IPR005174">
    <property type="entry name" value="KIB1-4_b-propeller"/>
</dbReference>
<dbReference type="Pfam" id="PF03478">
    <property type="entry name" value="Beta-prop_KIB1-4"/>
    <property type="match status" value="1"/>
</dbReference>
<keyword evidence="1" id="KW-0812">Transmembrane</keyword>
<evidence type="ECO:0000313" key="3">
    <source>
        <dbReference type="EMBL" id="KAK1641842.1"/>
    </source>
</evidence>
<evidence type="ECO:0000259" key="2">
    <source>
        <dbReference type="Pfam" id="PF03478"/>
    </source>
</evidence>
<gene>
    <name evidence="3" type="ORF">QYE76_059647</name>
</gene>
<feature type="domain" description="KIB1-4 beta-propeller" evidence="2">
    <location>
        <begin position="71"/>
        <end position="324"/>
    </location>
</feature>
<name>A0AAD8RXJ3_LOLMU</name>
<keyword evidence="1" id="KW-0472">Membrane</keyword>
<evidence type="ECO:0000256" key="1">
    <source>
        <dbReference type="SAM" id="Phobius"/>
    </source>
</evidence>
<organism evidence="3 4">
    <name type="scientific">Lolium multiflorum</name>
    <name type="common">Italian ryegrass</name>
    <name type="synonym">Lolium perenne subsp. multiflorum</name>
    <dbReference type="NCBI Taxonomy" id="4521"/>
    <lineage>
        <taxon>Eukaryota</taxon>
        <taxon>Viridiplantae</taxon>
        <taxon>Streptophyta</taxon>
        <taxon>Embryophyta</taxon>
        <taxon>Tracheophyta</taxon>
        <taxon>Spermatophyta</taxon>
        <taxon>Magnoliopsida</taxon>
        <taxon>Liliopsida</taxon>
        <taxon>Poales</taxon>
        <taxon>Poaceae</taxon>
        <taxon>BOP clade</taxon>
        <taxon>Pooideae</taxon>
        <taxon>Poodae</taxon>
        <taxon>Poeae</taxon>
        <taxon>Poeae Chloroplast Group 2 (Poeae type)</taxon>
        <taxon>Loliodinae</taxon>
        <taxon>Loliinae</taxon>
        <taxon>Lolium</taxon>
    </lineage>
</organism>
<proteinExistence type="predicted"/>
<dbReference type="AlphaFoldDB" id="A0AAD8RXJ3"/>
<dbReference type="PANTHER" id="PTHR33165">
    <property type="entry name" value="F-BOX DOMAIN CONTAINING PROTEIN-LIKE-RELATED"/>
    <property type="match status" value="1"/>
</dbReference>
<feature type="transmembrane region" description="Helical" evidence="1">
    <location>
        <begin position="151"/>
        <end position="173"/>
    </location>
</feature>
<evidence type="ECO:0000313" key="4">
    <source>
        <dbReference type="Proteomes" id="UP001231189"/>
    </source>
</evidence>
<dbReference type="PANTHER" id="PTHR33165:SF53">
    <property type="entry name" value="OS04G0486300 PROTEIN"/>
    <property type="match status" value="1"/>
</dbReference>